<dbReference type="SUPFAM" id="SSF51338">
    <property type="entry name" value="Composite domain of metallo-dependent hydrolases"/>
    <property type="match status" value="1"/>
</dbReference>
<dbReference type="Gene3D" id="2.30.40.10">
    <property type="entry name" value="Urease, subunit C, domain 1"/>
    <property type="match status" value="1"/>
</dbReference>
<evidence type="ECO:0000313" key="3">
    <source>
        <dbReference type="Proteomes" id="UP000193465"/>
    </source>
</evidence>
<dbReference type="InterPro" id="IPR032466">
    <property type="entry name" value="Metal_Hydrolase"/>
</dbReference>
<evidence type="ECO:0000259" key="1">
    <source>
        <dbReference type="Pfam" id="PF07969"/>
    </source>
</evidence>
<dbReference type="SUPFAM" id="SSF51556">
    <property type="entry name" value="Metallo-dependent hydrolases"/>
    <property type="match status" value="1"/>
</dbReference>
<keyword evidence="3" id="KW-1185">Reference proteome</keyword>
<dbReference type="InterPro" id="IPR013108">
    <property type="entry name" value="Amidohydro_3"/>
</dbReference>
<keyword evidence="2" id="KW-0378">Hydrolase</keyword>
<organism evidence="2 3">
    <name type="scientific">Mycolicibacter engbaekii</name>
    <dbReference type="NCBI Taxonomy" id="188915"/>
    <lineage>
        <taxon>Bacteria</taxon>
        <taxon>Bacillati</taxon>
        <taxon>Actinomycetota</taxon>
        <taxon>Actinomycetes</taxon>
        <taxon>Mycobacteriales</taxon>
        <taxon>Mycobacteriaceae</taxon>
        <taxon>Mycolicibacter</taxon>
    </lineage>
</organism>
<dbReference type="InterPro" id="IPR011059">
    <property type="entry name" value="Metal-dep_hydrolase_composite"/>
</dbReference>
<dbReference type="PANTHER" id="PTHR22642:SF2">
    <property type="entry name" value="PROTEIN LONG AFTER FAR-RED 3"/>
    <property type="match status" value="1"/>
</dbReference>
<dbReference type="PANTHER" id="PTHR22642">
    <property type="entry name" value="IMIDAZOLONEPROPIONASE"/>
    <property type="match status" value="1"/>
</dbReference>
<dbReference type="STRING" id="188915.AWC02_05295"/>
<reference evidence="2 3" key="1">
    <citation type="submission" date="2016-01" db="EMBL/GenBank/DDBJ databases">
        <title>The new phylogeny of the genus Mycobacterium.</title>
        <authorList>
            <person name="Tarcisio F."/>
            <person name="Conor M."/>
            <person name="Antonella G."/>
            <person name="Elisabetta G."/>
            <person name="Giulia F.S."/>
            <person name="Sara T."/>
            <person name="Anna F."/>
            <person name="Clotilde B."/>
            <person name="Roberto B."/>
            <person name="Veronica D.S."/>
            <person name="Fabio R."/>
            <person name="Monica P."/>
            <person name="Olivier J."/>
            <person name="Enrico T."/>
            <person name="Nicola S."/>
        </authorList>
    </citation>
    <scope>NUCLEOTIDE SEQUENCE [LARGE SCALE GENOMIC DNA]</scope>
    <source>
        <strain evidence="2 3">ATCC 27353</strain>
    </source>
</reference>
<accession>A0A1X1TZI8</accession>
<gene>
    <name evidence="2" type="ORF">AWC02_05295</name>
</gene>
<evidence type="ECO:0000313" key="2">
    <source>
        <dbReference type="EMBL" id="ORV49994.1"/>
    </source>
</evidence>
<feature type="domain" description="Amidohydrolase 3" evidence="1">
    <location>
        <begin position="37"/>
        <end position="440"/>
    </location>
</feature>
<dbReference type="EMBL" id="LQOT01000019">
    <property type="protein sequence ID" value="ORV49994.1"/>
    <property type="molecule type" value="Genomic_DNA"/>
</dbReference>
<dbReference type="Pfam" id="PF07969">
    <property type="entry name" value="Amidohydro_3"/>
    <property type="match status" value="1"/>
</dbReference>
<dbReference type="AlphaFoldDB" id="A0A1X1TZI8"/>
<proteinExistence type="predicted"/>
<dbReference type="GO" id="GO:0016810">
    <property type="term" value="F:hydrolase activity, acting on carbon-nitrogen (but not peptide) bonds"/>
    <property type="evidence" value="ECO:0007669"/>
    <property type="project" value="InterPro"/>
</dbReference>
<comment type="caution">
    <text evidence="2">The sequence shown here is derived from an EMBL/GenBank/DDBJ whole genome shotgun (WGS) entry which is preliminary data.</text>
</comment>
<dbReference type="Gene3D" id="3.10.310.70">
    <property type="match status" value="1"/>
</dbReference>
<name>A0A1X1TZI8_9MYCO</name>
<dbReference type="Proteomes" id="UP000193465">
    <property type="component" value="Unassembled WGS sequence"/>
</dbReference>
<sequence>MLIQRAVLPDGTPVDIRLGDTIEQVAPALPARRGEEFLDARGATVIPGLHDHHVHLRSAAAALDSVRLGPPQVHNQAELAAALAAARPGRDGWVRAYGYHESVAGELTAQLLDRYCPHVPVRVAHRSGALWVLNSAGLARAGMTGHPDGRLLRAHGDPTPRLPPREPALARLSRELAARGVTGITEATPGHTDADIAAFAAARSRGDLLQRLHCLAPAGTATPAEVTLGPMKVILDDERLDLDALIALMCDTHARRHGVAVHCVTDAQLAVAIAAWQAAGTHLDDRIEHAAVVPDDRLADLAALGITVVTQPNFVAERGDHYLTDVEPDRHHELWRVASLRRNAIPVVLSTDAPFGDSDPWAAMRAAVHRRTPGGAVLGPGERISASAALHGFTGRADRPATARAVAAGEPGDLCLLDGDPLTLDAGLVAVTIVAGAVVHDGR</sequence>
<dbReference type="Gene3D" id="3.20.20.140">
    <property type="entry name" value="Metal-dependent hydrolases"/>
    <property type="match status" value="1"/>
</dbReference>
<dbReference type="RefSeq" id="WP_085127675.1">
    <property type="nucleotide sequence ID" value="NZ_LQOT01000019.1"/>
</dbReference>
<protein>
    <submittedName>
        <fullName evidence="2">Amidohydrolase</fullName>
    </submittedName>
</protein>